<dbReference type="AlphaFoldDB" id="A0A0N8A4X7"/>
<dbReference type="Proteomes" id="UP000076858">
    <property type="component" value="Unassembled WGS sequence"/>
</dbReference>
<feature type="compositionally biased region" description="Polar residues" evidence="1">
    <location>
        <begin position="753"/>
        <end position="775"/>
    </location>
</feature>
<dbReference type="SUPFAM" id="SSF56112">
    <property type="entry name" value="Protein kinase-like (PK-like)"/>
    <property type="match status" value="1"/>
</dbReference>
<name>A0A0N8A4X7_9CRUS</name>
<protein>
    <submittedName>
        <fullName evidence="4">Putative Mitogen-activated protein kinase kinase kinase</fullName>
    </submittedName>
</protein>
<dbReference type="InterPro" id="IPR011009">
    <property type="entry name" value="Kinase-like_dom_sf"/>
</dbReference>
<reference evidence="3" key="2">
    <citation type="submission" date="2015-10" db="EMBL/GenBank/DDBJ databases">
        <authorList>
            <person name="Gilbert D.G."/>
        </authorList>
    </citation>
    <scope>NUCLEOTIDE SEQUENCE</scope>
</reference>
<reference evidence="4 5" key="3">
    <citation type="submission" date="2016-03" db="EMBL/GenBank/DDBJ databases">
        <title>EvidentialGene: Evidence-directed Construction of Genes on Genomes.</title>
        <authorList>
            <person name="Gilbert D.G."/>
            <person name="Choi J.-H."/>
            <person name="Mockaitis K."/>
            <person name="Colbourne J."/>
            <person name="Pfrender M."/>
        </authorList>
    </citation>
    <scope>NUCLEOTIDE SEQUENCE [LARGE SCALE GENOMIC DNA]</scope>
    <source>
        <strain evidence="4 5">Xinb3</strain>
        <tissue evidence="4">Complete organism</tissue>
    </source>
</reference>
<feature type="region of interest" description="Disordered" evidence="1">
    <location>
        <begin position="628"/>
        <end position="775"/>
    </location>
</feature>
<feature type="compositionally biased region" description="Polar residues" evidence="1">
    <location>
        <begin position="839"/>
        <end position="855"/>
    </location>
</feature>
<sequence length="961" mass="107298">MAHAMDLNSNNVTPELTPPAALLESRNAPSAIHVVRNVGPANNVNLQMGHRPPAGGSNPLPSASLPPPIQTQVCSSPAGPSGQQHLDVVTTAAHDLAESRNGWLDGIFGCFRPVFWNFTAKTNKDEWEIPFESLRDLEWLASGAQGVVYKARMRNEVVAVKKVKDKAEANIRDIRQLHHPNIIHFKGVCTRAPPYCLVMEYCPNGTLYNFLRSDNNTLSPRLTVDWAVQIASGMHYLHQNKIIHRDLKSPNVLLADNNVVKISDFGTCRTWNQISVEMSFIGTYAWMAPEVIRKELCSEKMDVWSYGVVLWELLTCESPYRDIDQAAIIFGVGNSTLHLPLPPTGPAGFLLLMRMCWDPKPRNRPSFSSILLHLSIASADLVNQDPEHYAMQQLEWKKEVRSRPSYVAKTGSAASSTYSSRNHRRAPLSSSSDSLNDNYNPNNNNNGNQQTRYQFAESGFDGSHDPFVRQEAEIKHVNDIRALYEEKLERVNNLFAEVATLKAMLEEQAKNRPKRKKPSKRNYKTYLVRPIQERLAGAKKSYSTTGDTGIRPRSEVFLEVEEDSGQPVTVLRPLPGMSCQDTPQLVNYGKRRSCRVKVLSHSQSLHRRSWSVGGSNVHQTMMRRSESHLRRLEHVSEKTSITPTTQQKSSRPGSSASSSSSRSSSNRRNSAALVDAGTQTIIEDRHDPLTENSYITPSGSRRSKGDGLESPALIRHRRSQQQQTTHQESSETEPVEEIEEETYKWERKRGRASGSSQHLSLCETSSQSINDPRQTSFGIGRRYTVDMSQYKYNDAWNKRVQQPAAFDGTHPPFSQGKACTLPARMNALNLSRHSSWETCSEQEDNSLPATQNVTFDPTLRRRSLGRNPIRSRKSFKDRPTSVYSVKSSDSVEENPSSVPVGGAGELSDVGFYYDLDGNVQSDENEKSMTFLDSCGNIAATSSSNNANSSCLDLATSDQSFA</sequence>
<feature type="region of interest" description="Disordered" evidence="1">
    <location>
        <begin position="839"/>
        <end position="902"/>
    </location>
</feature>
<dbReference type="InterPro" id="IPR051681">
    <property type="entry name" value="Ser/Thr_Kinases-Pseudokinases"/>
</dbReference>
<proteinExistence type="predicted"/>
<feature type="compositionally biased region" description="Low complexity" evidence="1">
    <location>
        <begin position="427"/>
        <end position="448"/>
    </location>
</feature>
<reference evidence="3" key="1">
    <citation type="submission" date="2015-10" db="EMBL/GenBank/DDBJ databases">
        <title>Daphnia magna gene sets from two clonal populations assembled and annotated with EvidentialGene.</title>
        <authorList>
            <person name="Gilbert D."/>
            <person name="Podicheti R."/>
            <person name="Orsini L."/>
            <person name="Colbourne J."/>
            <person name="Pfrender M."/>
        </authorList>
    </citation>
    <scope>NUCLEOTIDE SEQUENCE</scope>
</reference>
<gene>
    <name evidence="4" type="ORF">APZ42_019740</name>
</gene>
<evidence type="ECO:0000256" key="1">
    <source>
        <dbReference type="SAM" id="MobiDB-lite"/>
    </source>
</evidence>
<feature type="compositionally biased region" description="Polar residues" evidence="1">
    <location>
        <begin position="690"/>
        <end position="700"/>
    </location>
</feature>
<dbReference type="Pfam" id="PF07714">
    <property type="entry name" value="PK_Tyr_Ser-Thr"/>
    <property type="match status" value="1"/>
</dbReference>
<dbReference type="GO" id="GO:0005737">
    <property type="term" value="C:cytoplasm"/>
    <property type="evidence" value="ECO:0007669"/>
    <property type="project" value="TreeGrafter"/>
</dbReference>
<feature type="compositionally biased region" description="Basic and acidic residues" evidence="1">
    <location>
        <begin position="628"/>
        <end position="637"/>
    </location>
</feature>
<keyword evidence="4" id="KW-0808">Transferase</keyword>
<dbReference type="GO" id="GO:0005524">
    <property type="term" value="F:ATP binding"/>
    <property type="evidence" value="ECO:0007669"/>
    <property type="project" value="InterPro"/>
</dbReference>
<dbReference type="STRING" id="35525.A0A0N8A4X7"/>
<dbReference type="Gene3D" id="1.10.510.10">
    <property type="entry name" value="Transferase(Phosphotransferase) domain 1"/>
    <property type="match status" value="1"/>
</dbReference>
<dbReference type="PROSITE" id="PS00108">
    <property type="entry name" value="PROTEIN_KINASE_ST"/>
    <property type="match status" value="1"/>
</dbReference>
<feature type="compositionally biased region" description="Polar residues" evidence="1">
    <location>
        <begin position="638"/>
        <end position="648"/>
    </location>
</feature>
<dbReference type="InterPro" id="IPR008271">
    <property type="entry name" value="Ser/Thr_kinase_AS"/>
</dbReference>
<feature type="domain" description="Protein kinase" evidence="2">
    <location>
        <begin position="134"/>
        <end position="376"/>
    </location>
</feature>
<accession>A0A0N8A4X7</accession>
<feature type="compositionally biased region" description="Low complexity" evidence="1">
    <location>
        <begin position="649"/>
        <end position="672"/>
    </location>
</feature>
<evidence type="ECO:0000313" key="5">
    <source>
        <dbReference type="Proteomes" id="UP000076858"/>
    </source>
</evidence>
<keyword evidence="4" id="KW-0418">Kinase</keyword>
<dbReference type="Gene3D" id="3.30.200.20">
    <property type="entry name" value="Phosphorylase Kinase, domain 1"/>
    <property type="match status" value="1"/>
</dbReference>
<dbReference type="GO" id="GO:0006950">
    <property type="term" value="P:response to stress"/>
    <property type="evidence" value="ECO:0007669"/>
    <property type="project" value="UniProtKB-ARBA"/>
</dbReference>
<feature type="compositionally biased region" description="Basic residues" evidence="1">
    <location>
        <begin position="860"/>
        <end position="873"/>
    </location>
</feature>
<evidence type="ECO:0000313" key="3">
    <source>
        <dbReference type="EMBL" id="JAI92235.1"/>
    </source>
</evidence>
<feature type="compositionally biased region" description="Acidic residues" evidence="1">
    <location>
        <begin position="730"/>
        <end position="740"/>
    </location>
</feature>
<dbReference type="InterPro" id="IPR001245">
    <property type="entry name" value="Ser-Thr/Tyr_kinase_cat_dom"/>
</dbReference>
<dbReference type="PRINTS" id="PR00109">
    <property type="entry name" value="TYRKINASE"/>
</dbReference>
<dbReference type="PROSITE" id="PS50011">
    <property type="entry name" value="PROTEIN_KINASE_DOM"/>
    <property type="match status" value="1"/>
</dbReference>
<feature type="region of interest" description="Disordered" evidence="1">
    <location>
        <begin position="411"/>
        <end position="450"/>
    </location>
</feature>
<keyword evidence="5" id="KW-1185">Reference proteome</keyword>
<dbReference type="EMBL" id="GDIP01231166">
    <property type="protein sequence ID" value="JAI92235.1"/>
    <property type="molecule type" value="Transcribed_RNA"/>
</dbReference>
<feature type="compositionally biased region" description="Polar residues" evidence="1">
    <location>
        <begin position="881"/>
        <end position="897"/>
    </location>
</feature>
<dbReference type="PANTHER" id="PTHR44329">
    <property type="entry name" value="SERINE/THREONINE-PROTEIN KINASE TNNI3K-RELATED"/>
    <property type="match status" value="1"/>
</dbReference>
<dbReference type="GO" id="GO:0004674">
    <property type="term" value="F:protein serine/threonine kinase activity"/>
    <property type="evidence" value="ECO:0007669"/>
    <property type="project" value="TreeGrafter"/>
</dbReference>
<dbReference type="PANTHER" id="PTHR44329:SF304">
    <property type="entry name" value="MITOGEN-ACTIVATED PROTEIN KINASE KINASE KINASE 13-LIKE ISOFORM X1"/>
    <property type="match status" value="1"/>
</dbReference>
<dbReference type="InterPro" id="IPR000719">
    <property type="entry name" value="Prot_kinase_dom"/>
</dbReference>
<evidence type="ECO:0000259" key="2">
    <source>
        <dbReference type="PROSITE" id="PS50011"/>
    </source>
</evidence>
<evidence type="ECO:0000313" key="4">
    <source>
        <dbReference type="EMBL" id="KZS14426.1"/>
    </source>
</evidence>
<organism evidence="4 5">
    <name type="scientific">Daphnia magna</name>
    <dbReference type="NCBI Taxonomy" id="35525"/>
    <lineage>
        <taxon>Eukaryota</taxon>
        <taxon>Metazoa</taxon>
        <taxon>Ecdysozoa</taxon>
        <taxon>Arthropoda</taxon>
        <taxon>Crustacea</taxon>
        <taxon>Branchiopoda</taxon>
        <taxon>Diplostraca</taxon>
        <taxon>Cladocera</taxon>
        <taxon>Anomopoda</taxon>
        <taxon>Daphniidae</taxon>
        <taxon>Daphnia</taxon>
    </lineage>
</organism>
<dbReference type="OrthoDB" id="339325at2759"/>
<dbReference type="SMART" id="SM00220">
    <property type="entry name" value="S_TKc"/>
    <property type="match status" value="1"/>
</dbReference>
<dbReference type="EMBL" id="LRGB01000944">
    <property type="protein sequence ID" value="KZS14426.1"/>
    <property type="molecule type" value="Genomic_DNA"/>
</dbReference>